<keyword evidence="1 4" id="KW-0413">Isomerase</keyword>
<dbReference type="Gene3D" id="3.40.50.2000">
    <property type="entry name" value="Glycogen Phosphorylase B"/>
    <property type="match status" value="2"/>
</dbReference>
<comment type="similarity">
    <text evidence="1">Belongs to the UDP-N-acetylglucosamine 2-epimerase family.</text>
</comment>
<dbReference type="PANTHER" id="PTHR43174">
    <property type="entry name" value="UDP-N-ACETYLGLUCOSAMINE 2-EPIMERASE"/>
    <property type="match status" value="1"/>
</dbReference>
<evidence type="ECO:0000313" key="5">
    <source>
        <dbReference type="Proteomes" id="UP000534783"/>
    </source>
</evidence>
<dbReference type="InterPro" id="IPR003331">
    <property type="entry name" value="UDP_GlcNAc_Epimerase_2_dom"/>
</dbReference>
<evidence type="ECO:0000256" key="1">
    <source>
        <dbReference type="RuleBase" id="RU003513"/>
    </source>
</evidence>
<dbReference type="EC" id="5.1.3.14" evidence="4"/>
<dbReference type="NCBIfam" id="TIGR00236">
    <property type="entry name" value="wecB"/>
    <property type="match status" value="1"/>
</dbReference>
<dbReference type="AlphaFoldDB" id="A0A7X6DNW2"/>
<keyword evidence="5" id="KW-1185">Reference proteome</keyword>
<dbReference type="Proteomes" id="UP000534783">
    <property type="component" value="Unassembled WGS sequence"/>
</dbReference>
<comment type="caution">
    <text evidence="4">The sequence shown here is derived from an EMBL/GenBank/DDBJ whole genome shotgun (WGS) entry which is preliminary data.</text>
</comment>
<dbReference type="PANTHER" id="PTHR43174:SF1">
    <property type="entry name" value="UDP-N-ACETYLGLUCOSAMINE 2-EPIMERASE"/>
    <property type="match status" value="1"/>
</dbReference>
<feature type="domain" description="UDP-N-acetylglucosamine 2-epimerase" evidence="3">
    <location>
        <begin position="30"/>
        <end position="362"/>
    </location>
</feature>
<evidence type="ECO:0000313" key="4">
    <source>
        <dbReference type="EMBL" id="NKE70662.1"/>
    </source>
</evidence>
<name>A0A7X6DNW2_9BACT</name>
<sequence>MIRIVCVVGARPNFVKIAPLVRHIKEEWSDTFEATLVHTGQHYDEKLSQVFFEELHIPQPDVNLGVGSGTATRQIAEIMQRFEEVLLWKKPDRVVVVGDVNSTLAAALATEKMGIPLAHVEAGLRSFDRAMPEETNRVLTDRLSDLLFATEESAVQNLLNEGVEKDRIFWVGNLMIDALISHAQEAERSTILNQMNVAPRQYALVTLHRPSNVDTPEGIGRILRILSGVEKQTRVLFPIHPRTRGRMEEFGLASEIRALQNLTLCEPVGYLDFIRLMRDAKMVLTDSGGIQEETTALGIPCLTLRENTERPVTITEGTNLLTGTDPERVLAAVIDILEGRGKRGKIPTLWDGQAARRIVRVLQGQSTRREPSQEVPLSTTLPRS</sequence>
<accession>A0A7X6DNW2</accession>
<dbReference type="SUPFAM" id="SSF53756">
    <property type="entry name" value="UDP-Glycosyltransferase/glycogen phosphorylase"/>
    <property type="match status" value="1"/>
</dbReference>
<dbReference type="CDD" id="cd03786">
    <property type="entry name" value="GTB_UDP-GlcNAc_2-Epimerase"/>
    <property type="match status" value="1"/>
</dbReference>
<proteinExistence type="inferred from homology"/>
<protein>
    <submittedName>
        <fullName evidence="4">UDP-N-acetylglucosamine 2-epimerase (Non-hydrolyzing)</fullName>
        <ecNumber evidence="4">5.1.3.14</ecNumber>
    </submittedName>
</protein>
<reference evidence="4 5" key="1">
    <citation type="journal article" date="2020" name="Nature">
        <title>Bacterial chemolithoautotrophy via manganese oxidation.</title>
        <authorList>
            <person name="Yu H."/>
            <person name="Leadbetter J.R."/>
        </authorList>
    </citation>
    <scope>NUCLEOTIDE SEQUENCE [LARGE SCALE GENOMIC DNA]</scope>
    <source>
        <strain evidence="4 5">Mn-1</strain>
    </source>
</reference>
<dbReference type="GO" id="GO:0008761">
    <property type="term" value="F:UDP-N-acetylglucosamine 2-epimerase activity"/>
    <property type="evidence" value="ECO:0007669"/>
    <property type="project" value="UniProtKB-EC"/>
</dbReference>
<feature type="compositionally biased region" description="Polar residues" evidence="2">
    <location>
        <begin position="375"/>
        <end position="384"/>
    </location>
</feature>
<gene>
    <name evidence="4" type="ORF">MNODULE_07925</name>
</gene>
<dbReference type="Pfam" id="PF02350">
    <property type="entry name" value="Epimerase_2"/>
    <property type="match status" value="1"/>
</dbReference>
<organism evidence="4 5">
    <name type="scientific">Candidatus Manganitrophus noduliformans</name>
    <dbReference type="NCBI Taxonomy" id="2606439"/>
    <lineage>
        <taxon>Bacteria</taxon>
        <taxon>Pseudomonadati</taxon>
        <taxon>Nitrospirota</taxon>
        <taxon>Nitrospiria</taxon>
        <taxon>Candidatus Troglogloeales</taxon>
        <taxon>Candidatus Manganitrophaceae</taxon>
        <taxon>Candidatus Manganitrophus</taxon>
    </lineage>
</organism>
<dbReference type="InterPro" id="IPR029767">
    <property type="entry name" value="WecB-like"/>
</dbReference>
<evidence type="ECO:0000256" key="2">
    <source>
        <dbReference type="SAM" id="MobiDB-lite"/>
    </source>
</evidence>
<dbReference type="RefSeq" id="WP_168058899.1">
    <property type="nucleotide sequence ID" value="NZ_VTOW01000001.1"/>
</dbReference>
<evidence type="ECO:0000259" key="3">
    <source>
        <dbReference type="Pfam" id="PF02350"/>
    </source>
</evidence>
<feature type="region of interest" description="Disordered" evidence="2">
    <location>
        <begin position="364"/>
        <end position="384"/>
    </location>
</feature>
<dbReference type="EMBL" id="VTOW01000001">
    <property type="protein sequence ID" value="NKE70662.1"/>
    <property type="molecule type" value="Genomic_DNA"/>
</dbReference>